<accession>A0AAV2SNH3</accession>
<evidence type="ECO:0000313" key="6">
    <source>
        <dbReference type="EMBL" id="CAL4214222.1"/>
    </source>
</evidence>
<dbReference type="InterPro" id="IPR003656">
    <property type="entry name" value="Znf_BED"/>
</dbReference>
<organism evidence="6 7">
    <name type="scientific">Meganyctiphanes norvegica</name>
    <name type="common">Northern krill</name>
    <name type="synonym">Thysanopoda norvegica</name>
    <dbReference type="NCBI Taxonomy" id="48144"/>
    <lineage>
        <taxon>Eukaryota</taxon>
        <taxon>Metazoa</taxon>
        <taxon>Ecdysozoa</taxon>
        <taxon>Arthropoda</taxon>
        <taxon>Crustacea</taxon>
        <taxon>Multicrustacea</taxon>
        <taxon>Malacostraca</taxon>
        <taxon>Eumalacostraca</taxon>
        <taxon>Eucarida</taxon>
        <taxon>Euphausiacea</taxon>
        <taxon>Euphausiidae</taxon>
        <taxon>Meganyctiphanes</taxon>
    </lineage>
</organism>
<feature type="domain" description="BED-type" evidence="5">
    <location>
        <begin position="46"/>
        <end position="106"/>
    </location>
</feature>
<feature type="non-terminal residue" evidence="6">
    <location>
        <position position="1"/>
    </location>
</feature>
<evidence type="ECO:0000256" key="4">
    <source>
        <dbReference type="PROSITE-ProRule" id="PRU00027"/>
    </source>
</evidence>
<keyword evidence="3" id="KW-0862">Zinc</keyword>
<dbReference type="PROSITE" id="PS50808">
    <property type="entry name" value="ZF_BED"/>
    <property type="match status" value="1"/>
</dbReference>
<keyword evidence="2 4" id="KW-0863">Zinc-finger</keyword>
<evidence type="ECO:0000259" key="5">
    <source>
        <dbReference type="PROSITE" id="PS50808"/>
    </source>
</evidence>
<name>A0AAV2SNH3_MEGNR</name>
<dbReference type="GO" id="GO:0008270">
    <property type="term" value="F:zinc ion binding"/>
    <property type="evidence" value="ECO:0007669"/>
    <property type="project" value="UniProtKB-KW"/>
</dbReference>
<reference evidence="6 7" key="1">
    <citation type="submission" date="2024-05" db="EMBL/GenBank/DDBJ databases">
        <authorList>
            <person name="Wallberg A."/>
        </authorList>
    </citation>
    <scope>NUCLEOTIDE SEQUENCE [LARGE SCALE GENOMIC DNA]</scope>
</reference>
<gene>
    <name evidence="6" type="ORF">MNOR_LOCUS38595</name>
</gene>
<proteinExistence type="predicted"/>
<dbReference type="EMBL" id="CAXKWB010089675">
    <property type="protein sequence ID" value="CAL4214222.1"/>
    <property type="molecule type" value="Genomic_DNA"/>
</dbReference>
<dbReference type="Proteomes" id="UP001497623">
    <property type="component" value="Unassembled WGS sequence"/>
</dbReference>
<evidence type="ECO:0000313" key="7">
    <source>
        <dbReference type="Proteomes" id="UP001497623"/>
    </source>
</evidence>
<protein>
    <recommendedName>
        <fullName evidence="5">BED-type domain-containing protein</fullName>
    </recommendedName>
</protein>
<evidence type="ECO:0000256" key="1">
    <source>
        <dbReference type="ARBA" id="ARBA00022723"/>
    </source>
</evidence>
<keyword evidence="7" id="KW-1185">Reference proteome</keyword>
<keyword evidence="1" id="KW-0479">Metal-binding</keyword>
<comment type="caution">
    <text evidence="6">The sequence shown here is derived from an EMBL/GenBank/DDBJ whole genome shotgun (WGS) entry which is preliminary data.</text>
</comment>
<dbReference type="GO" id="GO:0003677">
    <property type="term" value="F:DNA binding"/>
    <property type="evidence" value="ECO:0007669"/>
    <property type="project" value="InterPro"/>
</dbReference>
<evidence type="ECO:0000256" key="3">
    <source>
        <dbReference type="ARBA" id="ARBA00022833"/>
    </source>
</evidence>
<evidence type="ECO:0000256" key="2">
    <source>
        <dbReference type="ARBA" id="ARBA00022771"/>
    </source>
</evidence>
<sequence length="229" mass="27494">HDIGMESITNSNQWTDKKLEKNICRKRNTEKTETEKNVRENEILLKNRRNPWPYIDQYYKFNTWTTGKSIQFLCDLCSKPISCGHDTRSNLKQHMRNKHLSYYEEFLMFLSKNRKKKKRVNKKKVATLEGDSCGSNPVKRQSGKIRSILQQQRSLRERGFGHEKVGKWEKEATVMSSITALAWKSLTIAKLRKQQQWKRKLKHQINFILQLKKIYIYNVLQFHRITWYI</sequence>
<dbReference type="AlphaFoldDB" id="A0AAV2SNH3"/>